<evidence type="ECO:0000313" key="7">
    <source>
        <dbReference type="EMBL" id="TBN58576.1"/>
    </source>
</evidence>
<feature type="transmembrane region" description="Helical" evidence="5">
    <location>
        <begin position="234"/>
        <end position="253"/>
    </location>
</feature>
<organism evidence="7 8">
    <name type="scientific">Glaciihabitans arcticus</name>
    <dbReference type="NCBI Taxonomy" id="2668039"/>
    <lineage>
        <taxon>Bacteria</taxon>
        <taxon>Bacillati</taxon>
        <taxon>Actinomycetota</taxon>
        <taxon>Actinomycetes</taxon>
        <taxon>Micrococcales</taxon>
        <taxon>Microbacteriaceae</taxon>
        <taxon>Glaciihabitans</taxon>
    </lineage>
</organism>
<reference evidence="8" key="1">
    <citation type="submission" date="2019-02" db="EMBL/GenBank/DDBJ databases">
        <title>Glaciihabitans arcticus sp. nov., a psychrotolerant bacterium isolated from polar soil.</title>
        <authorList>
            <person name="Dahal R.H."/>
        </authorList>
    </citation>
    <scope>NUCLEOTIDE SEQUENCE [LARGE SCALE GENOMIC DNA]</scope>
    <source>
        <strain evidence="8">RP-3-7</strain>
    </source>
</reference>
<dbReference type="GO" id="GO:0005576">
    <property type="term" value="C:extracellular region"/>
    <property type="evidence" value="ECO:0007669"/>
    <property type="project" value="TreeGrafter"/>
</dbReference>
<feature type="transmembrane region" description="Helical" evidence="5">
    <location>
        <begin position="87"/>
        <end position="108"/>
    </location>
</feature>
<gene>
    <name evidence="7" type="ORF">EYE40_07815</name>
</gene>
<sequence>MLAIIVVVFFLFAGLYADVLWFDQLGFLGVLTTQWVATVVMFLVGFVAMAVPVWVSIEIAFRARPVYAKLNSQLDRYQQVIEPLRRLAMFGIPAVLGIFAGVSTAARWETVLQYLNRTSFGQKDPQFNLDLGFYFFELPFFHGVVGYASAIVLISFVAAFATSYLYGAFRVLGREVRISRSARIQLSITAALFLAIQAVSLWLDQYLTLAGSSAGFIGTGAGYTEVNSVIPSKAILAGIAALVALLFIFTAIVGRWRLPVIGTALLIVSSLLVGSVYPFIVQRFQVDPSARVLESPYIERSIDATRDAYGVAEVVEQTYDAETDATAGALREDAETTANIRIIDPALVSDSFAQLERFKQYYKFSPHLDVDRYEIDGKKQDTVIAVRELDQDGLGDAQSWYNNTVVYTHGYGVVAAYGNQRTTDGQPVFLESGIPSTGDLGKFEPRIYFGENSPTYSIVGGSKDSEPIEHDYPSGDDDVEEVSTSGTSTTFAGDGGPKLDGIFAKLIYSIKYQSTDIFLSSAVTDDSQILYDRNPITRVQKVAPYLTPDSDAYPAVVDGKIVWIVDAYTTSTNYPYSKTEQLSTAIADTNTKAPLYAVDNLNYIRNSVKATVDAYSGEVTLYAWDEADPVLKTWSKIFPTTIKSKDDMSAELRAHVRYPADLFKVQRSILGSFHVTDTNSFYSGNDQWITPNDPTSPASNPTLQPPYYLTMQVPGTDNPAFSLYSSFIPRASGTSSSNNLTGYLAVNADDGPDYGKLTLLTLPRQNTVPGPGQVQNAFSSDTVVANQLAIIKRGDTEVLLGNLLTLPVGGGLLYVQPVYVQATGDTSYPLLRKVLVGFGDKIAFEDTLDEALDSLFEGDSGANAGDGGVEPGTEEPDPGTEEPDPGTEEPATGNAALTAALAEAKTALDDRNAAYAENDLVKAAEADLRLTRALAKAIAASN</sequence>
<keyword evidence="1 5" id="KW-1003">Cell membrane</keyword>
<dbReference type="Pfam" id="PF03699">
    <property type="entry name" value="UPF0182"/>
    <property type="match status" value="1"/>
</dbReference>
<comment type="caution">
    <text evidence="5">Lacks conserved residue(s) required for the propagation of feature annotation.</text>
</comment>
<keyword evidence="3 5" id="KW-1133">Transmembrane helix</keyword>
<dbReference type="PANTHER" id="PTHR39344:SF1">
    <property type="entry name" value="UPF0182 PROTEIN SLL1060"/>
    <property type="match status" value="1"/>
</dbReference>
<dbReference type="EMBL" id="SISG01000001">
    <property type="protein sequence ID" value="TBN58576.1"/>
    <property type="molecule type" value="Genomic_DNA"/>
</dbReference>
<evidence type="ECO:0000256" key="2">
    <source>
        <dbReference type="ARBA" id="ARBA00022692"/>
    </source>
</evidence>
<protein>
    <recommendedName>
        <fullName evidence="5">UPF0182 protein EYE40_07815</fullName>
    </recommendedName>
</protein>
<comment type="similarity">
    <text evidence="5">Belongs to the UPF0182 family.</text>
</comment>
<keyword evidence="8" id="KW-1185">Reference proteome</keyword>
<name>A0A4Q9GU03_9MICO</name>
<dbReference type="Proteomes" id="UP000294194">
    <property type="component" value="Unassembled WGS sequence"/>
</dbReference>
<comment type="subcellular location">
    <subcellularLocation>
        <location evidence="5">Cell membrane</location>
        <topology evidence="5">Multi-pass membrane protein</topology>
    </subcellularLocation>
</comment>
<dbReference type="InterPro" id="IPR005372">
    <property type="entry name" value="UPF0182"/>
</dbReference>
<dbReference type="AlphaFoldDB" id="A0A4Q9GU03"/>
<feature type="transmembrane region" description="Helical" evidence="5">
    <location>
        <begin position="144"/>
        <end position="166"/>
    </location>
</feature>
<evidence type="ECO:0000256" key="4">
    <source>
        <dbReference type="ARBA" id="ARBA00023136"/>
    </source>
</evidence>
<evidence type="ECO:0000256" key="3">
    <source>
        <dbReference type="ARBA" id="ARBA00022989"/>
    </source>
</evidence>
<dbReference type="PANTHER" id="PTHR39344">
    <property type="entry name" value="UPF0182 PROTEIN SLL1060"/>
    <property type="match status" value="1"/>
</dbReference>
<dbReference type="GO" id="GO:0005886">
    <property type="term" value="C:plasma membrane"/>
    <property type="evidence" value="ECO:0007669"/>
    <property type="project" value="UniProtKB-SubCell"/>
</dbReference>
<accession>A0A4Q9GU03</accession>
<feature type="compositionally biased region" description="Acidic residues" evidence="6">
    <location>
        <begin position="872"/>
        <end position="887"/>
    </location>
</feature>
<comment type="caution">
    <text evidence="7">The sequence shown here is derived from an EMBL/GenBank/DDBJ whole genome shotgun (WGS) entry which is preliminary data.</text>
</comment>
<evidence type="ECO:0000256" key="5">
    <source>
        <dbReference type="HAMAP-Rule" id="MF_01600"/>
    </source>
</evidence>
<feature type="transmembrane region" description="Helical" evidence="5">
    <location>
        <begin position="260"/>
        <end position="280"/>
    </location>
</feature>
<proteinExistence type="inferred from homology"/>
<keyword evidence="4 5" id="KW-0472">Membrane</keyword>
<evidence type="ECO:0000256" key="1">
    <source>
        <dbReference type="ARBA" id="ARBA00022475"/>
    </source>
</evidence>
<dbReference type="HAMAP" id="MF_01600">
    <property type="entry name" value="UPF0182"/>
    <property type="match status" value="1"/>
</dbReference>
<feature type="transmembrane region" description="Helical" evidence="5">
    <location>
        <begin position="186"/>
        <end position="203"/>
    </location>
</feature>
<feature type="transmembrane region" description="Helical" evidence="5">
    <location>
        <begin position="33"/>
        <end position="55"/>
    </location>
</feature>
<evidence type="ECO:0000256" key="6">
    <source>
        <dbReference type="SAM" id="MobiDB-lite"/>
    </source>
</evidence>
<feature type="region of interest" description="Disordered" evidence="6">
    <location>
        <begin position="856"/>
        <end position="893"/>
    </location>
</feature>
<keyword evidence="2 5" id="KW-0812">Transmembrane</keyword>
<evidence type="ECO:0000313" key="8">
    <source>
        <dbReference type="Proteomes" id="UP000294194"/>
    </source>
</evidence>